<reference evidence="2" key="2">
    <citation type="submission" date="2021-10" db="EMBL/GenBank/DDBJ databases">
        <title>Phylogenomics reveals ancestral predisposition of the termite-cultivated fungus Termitomyces towards a domesticated lifestyle.</title>
        <authorList>
            <person name="Auxier B."/>
            <person name="Grum-Grzhimaylo A."/>
            <person name="Cardenas M.E."/>
            <person name="Lodge J.D."/>
            <person name="Laessoe T."/>
            <person name="Pedersen O."/>
            <person name="Smith M.E."/>
            <person name="Kuyper T.W."/>
            <person name="Franco-Molano E.A."/>
            <person name="Baroni T.J."/>
            <person name="Aanen D.K."/>
        </authorList>
    </citation>
    <scope>NUCLEOTIDE SEQUENCE</scope>
    <source>
        <strain evidence="2">AP01</strain>
        <tissue evidence="2">Mycelium</tissue>
    </source>
</reference>
<evidence type="ECO:0000256" key="1">
    <source>
        <dbReference type="SAM" id="MobiDB-lite"/>
    </source>
</evidence>
<evidence type="ECO:0000313" key="2">
    <source>
        <dbReference type="EMBL" id="KAG5640105.1"/>
    </source>
</evidence>
<dbReference type="AlphaFoldDB" id="A0A9P7G3D6"/>
<protein>
    <submittedName>
        <fullName evidence="2">Uncharacterized protein</fullName>
    </submittedName>
</protein>
<dbReference type="EMBL" id="JABCKV010001207">
    <property type="protein sequence ID" value="KAG5640105.1"/>
    <property type="molecule type" value="Genomic_DNA"/>
</dbReference>
<comment type="caution">
    <text evidence="2">The sequence shown here is derived from an EMBL/GenBank/DDBJ whole genome shotgun (WGS) entry which is preliminary data.</text>
</comment>
<feature type="compositionally biased region" description="Basic residues" evidence="1">
    <location>
        <begin position="1"/>
        <end position="11"/>
    </location>
</feature>
<reference evidence="2" key="1">
    <citation type="submission" date="2020-07" db="EMBL/GenBank/DDBJ databases">
        <authorList>
            <person name="Nieuwenhuis M."/>
            <person name="Van De Peppel L.J.J."/>
        </authorList>
    </citation>
    <scope>NUCLEOTIDE SEQUENCE</scope>
    <source>
        <strain evidence="2">AP01</strain>
        <tissue evidence="2">Mycelium</tissue>
    </source>
</reference>
<feature type="region of interest" description="Disordered" evidence="1">
    <location>
        <begin position="107"/>
        <end position="158"/>
    </location>
</feature>
<feature type="compositionally biased region" description="Basic and acidic residues" evidence="1">
    <location>
        <begin position="284"/>
        <end position="293"/>
    </location>
</feature>
<name>A0A9P7G3D6_9AGAR</name>
<proteinExistence type="predicted"/>
<dbReference type="Proteomes" id="UP000775547">
    <property type="component" value="Unassembled WGS sequence"/>
</dbReference>
<feature type="compositionally biased region" description="Acidic residues" evidence="1">
    <location>
        <begin position="294"/>
        <end position="323"/>
    </location>
</feature>
<sequence>MSGRNMRKGTTAKKSTASGENPLAANAKKQQAAAQAAKRGARGKENKSSTSAQSTQPKASNNQAPTSQQSNATADQRSGGNGGAMQDVGNSMADELAALKAALAAVNTERDSLKKKLSDGPDQGSTPPKPPAKKDPIPRPKGSRFNLQQAMGLGGSKKKRMTYKALVRHVRELTNQARINWETKWANIPPKEKADLFSVAKARHPFLGRFANDWATEELVKQYIRNKHKYAMQQGHIPVPEGFSHLKENAAKRGSGSRRSRADIELESILKKRRRTAGNRKALGSRDDERSSSEEEDEPEGEKDDSEQPGNEDDFDDDDGLYA</sequence>
<gene>
    <name evidence="2" type="ORF">DXG03_001208</name>
</gene>
<evidence type="ECO:0000313" key="3">
    <source>
        <dbReference type="Proteomes" id="UP000775547"/>
    </source>
</evidence>
<keyword evidence="3" id="KW-1185">Reference proteome</keyword>
<dbReference type="OrthoDB" id="2755069at2759"/>
<feature type="compositionally biased region" description="Basic and acidic residues" evidence="1">
    <location>
        <begin position="108"/>
        <end position="119"/>
    </location>
</feature>
<accession>A0A9P7G3D6</accession>
<feature type="compositionally biased region" description="Low complexity" evidence="1">
    <location>
        <begin position="24"/>
        <end position="38"/>
    </location>
</feature>
<feature type="compositionally biased region" description="Polar residues" evidence="1">
    <location>
        <begin position="48"/>
        <end position="78"/>
    </location>
</feature>
<organism evidence="2 3">
    <name type="scientific">Asterophora parasitica</name>
    <dbReference type="NCBI Taxonomy" id="117018"/>
    <lineage>
        <taxon>Eukaryota</taxon>
        <taxon>Fungi</taxon>
        <taxon>Dikarya</taxon>
        <taxon>Basidiomycota</taxon>
        <taxon>Agaricomycotina</taxon>
        <taxon>Agaricomycetes</taxon>
        <taxon>Agaricomycetidae</taxon>
        <taxon>Agaricales</taxon>
        <taxon>Tricholomatineae</taxon>
        <taxon>Lyophyllaceae</taxon>
        <taxon>Asterophora</taxon>
    </lineage>
</organism>
<feature type="region of interest" description="Disordered" evidence="1">
    <location>
        <begin position="1"/>
        <end position="89"/>
    </location>
</feature>
<feature type="region of interest" description="Disordered" evidence="1">
    <location>
        <begin position="275"/>
        <end position="323"/>
    </location>
</feature>